<feature type="compositionally biased region" description="Low complexity" evidence="6">
    <location>
        <begin position="529"/>
        <end position="546"/>
    </location>
</feature>
<evidence type="ECO:0000256" key="5">
    <source>
        <dbReference type="ARBA" id="ARBA00023136"/>
    </source>
</evidence>
<evidence type="ECO:0008006" key="12">
    <source>
        <dbReference type="Google" id="ProtNLM"/>
    </source>
</evidence>
<keyword evidence="3" id="KW-0445">Lipid transport</keyword>
<keyword evidence="4" id="KW-0446">Lipid-binding</keyword>
<reference evidence="10" key="1">
    <citation type="submission" date="2021-06" db="EMBL/GenBank/DDBJ databases">
        <authorList>
            <person name="Hodson N. C."/>
            <person name="Mongue J. A."/>
            <person name="Jaron S. K."/>
        </authorList>
    </citation>
    <scope>NUCLEOTIDE SEQUENCE</scope>
</reference>
<dbReference type="Pfam" id="PF26547">
    <property type="entry name" value="PDZD8_N"/>
    <property type="match status" value="1"/>
</dbReference>
<keyword evidence="2" id="KW-0813">Transport</keyword>
<feature type="region of interest" description="Disordered" evidence="6">
    <location>
        <begin position="425"/>
        <end position="468"/>
    </location>
</feature>
<feature type="region of interest" description="Disordered" evidence="6">
    <location>
        <begin position="985"/>
        <end position="1060"/>
    </location>
</feature>
<sequence>MLTYLAIFLLGMVAGVSLVVAGVWYILSFFFHDPDMKNKDDVKSQHYNSSTFQLPPVLLSKINDESCKSKESCWALNFVLYFLFRELRNSEPIRRWILRKLSMEFEELLASSVLGKFFSSISIQNLDVGQNFPVVNWLKTSKVELHPIFKSISTLDILVDIDYSGGFQFAIQAETHLKHSAFLSVQFNEVKGHARLQFATEPYAHWSFSFAENPSIDISVVSQLYGKSFNQITSIIASQLKRSVRKKHTLPMFKIRYKPFFSRVEQILATLVPDGAPRADSRGSLSVTMIECRGLMSSLLHGNIFAHLAVGDFNWVAAYPESPHVYLVLDVVCVKTAKRETNLDFTLMLQNNIPTVESVSSGASCHDTSQGALRLMELEVGDEIIAVDGKRVTTIKQCVKNFRNSPSMKVLWRIRRRYLMTEGNDSKNTVDESVTAKAPKLETDTDVENFSQSRRSSDEASESENSSAEKRSIFSFRVPKISACNDIVHIFRTSDFPSTKDPIFMESFCLNVEESSRYVNLTLWSSVGPKGHSGSNSSSPTSSPAKKNNKQKETDDFGRDRVIGILTVPISDIISECSTTGMGYFIKDFYLGSPDGNASAAREHNLKDHSGFEPHMCYGKISMSFMYKSGEDTSKKNDSLDSLSSSSVISPVETAVEASPESAKVSPSEEPQSHQFVRTHFRSATVCDYCNKKIWLKEAYTCRVCDMKCHKKCHERCVANTVCRGYSSQYHAGHLQISNSNNPEIITTDIEPHAGENDDDDDSHDRGSILDTNLAANSNSVRRRTLGGLIVSAVQHRSAQLRRAGSATTLLPPTLNPNSVSRSLPQSPQASPTTSRKASVTSASSGNVCGNNPFETLDAGGLGISEDDLNAAVEHLIQHSNDDDLVALAKETGRDVFSELPLADRKQKLNHVWYYGLNRLQEEIDIISNERLALTKEEASASPSAKSSISYQAVKCEERVQALALLMLHFCAGLQHVQDLEEQQRECRDKQQQRESQDSQQQPESRDHHHVYKEDCQNQSEHLKESRETHFQLGDPRDFPDDEGEHSNTKEQIQPCVQSP</sequence>
<evidence type="ECO:0000313" key="10">
    <source>
        <dbReference type="EMBL" id="CAG7832375.1"/>
    </source>
</evidence>
<evidence type="ECO:0000313" key="11">
    <source>
        <dbReference type="Proteomes" id="UP000708208"/>
    </source>
</evidence>
<feature type="region of interest" description="Disordered" evidence="6">
    <location>
        <begin position="739"/>
        <end position="771"/>
    </location>
</feature>
<organism evidence="10 11">
    <name type="scientific">Allacma fusca</name>
    <dbReference type="NCBI Taxonomy" id="39272"/>
    <lineage>
        <taxon>Eukaryota</taxon>
        <taxon>Metazoa</taxon>
        <taxon>Ecdysozoa</taxon>
        <taxon>Arthropoda</taxon>
        <taxon>Hexapoda</taxon>
        <taxon>Collembola</taxon>
        <taxon>Symphypleona</taxon>
        <taxon>Sminthuridae</taxon>
        <taxon>Allacma</taxon>
    </lineage>
</organism>
<dbReference type="PROSITE" id="PS51847">
    <property type="entry name" value="SMP"/>
    <property type="match status" value="1"/>
</dbReference>
<accession>A0A8J2LE58</accession>
<dbReference type="GO" id="GO:0005739">
    <property type="term" value="C:mitochondrion"/>
    <property type="evidence" value="ECO:0007669"/>
    <property type="project" value="GOC"/>
</dbReference>
<keyword evidence="7" id="KW-0812">Transmembrane</keyword>
<dbReference type="AlphaFoldDB" id="A0A8J2LE58"/>
<keyword evidence="5 7" id="KW-0472">Membrane</keyword>
<dbReference type="GO" id="GO:1990456">
    <property type="term" value="P:mitochondrion-endoplasmic reticulum membrane tethering"/>
    <property type="evidence" value="ECO:0007669"/>
    <property type="project" value="InterPro"/>
</dbReference>
<feature type="region of interest" description="Disordered" evidence="6">
    <location>
        <begin position="529"/>
        <end position="556"/>
    </location>
</feature>
<feature type="compositionally biased region" description="Polar residues" evidence="6">
    <location>
        <begin position="1050"/>
        <end position="1060"/>
    </location>
</feature>
<protein>
    <recommendedName>
        <fullName evidence="12">PDZ domain-containing protein 8</fullName>
    </recommendedName>
</protein>
<evidence type="ECO:0000256" key="2">
    <source>
        <dbReference type="ARBA" id="ARBA00022448"/>
    </source>
</evidence>
<keyword evidence="11" id="KW-1185">Reference proteome</keyword>
<dbReference type="InterPro" id="IPR058801">
    <property type="entry name" value="PDZD8_N"/>
</dbReference>
<dbReference type="PANTHER" id="PTHR21519:SF1">
    <property type="entry name" value="PDZ DOMAIN-CONTAINING PROTEIN 8"/>
    <property type="match status" value="1"/>
</dbReference>
<dbReference type="GO" id="GO:0016020">
    <property type="term" value="C:membrane"/>
    <property type="evidence" value="ECO:0007669"/>
    <property type="project" value="UniProtKB-SubCell"/>
</dbReference>
<dbReference type="SMART" id="SM00109">
    <property type="entry name" value="C1"/>
    <property type="match status" value="1"/>
</dbReference>
<feature type="domain" description="Phorbol-ester/DAG-type" evidence="8">
    <location>
        <begin position="673"/>
        <end position="723"/>
    </location>
</feature>
<dbReference type="GO" id="GO:0051560">
    <property type="term" value="P:mitochondrial calcium ion homeostasis"/>
    <property type="evidence" value="ECO:0007669"/>
    <property type="project" value="InterPro"/>
</dbReference>
<keyword evidence="7" id="KW-1133">Transmembrane helix</keyword>
<feature type="compositionally biased region" description="Basic and acidic residues" evidence="6">
    <location>
        <begin position="1004"/>
        <end position="1049"/>
    </location>
</feature>
<dbReference type="OrthoDB" id="10004596at2759"/>
<comment type="subcellular location">
    <subcellularLocation>
        <location evidence="1">Membrane</location>
    </subcellularLocation>
</comment>
<name>A0A8J2LE58_9HEXA</name>
<dbReference type="EMBL" id="CAJVCH010564720">
    <property type="protein sequence ID" value="CAG7832375.1"/>
    <property type="molecule type" value="Genomic_DNA"/>
</dbReference>
<feature type="transmembrane region" description="Helical" evidence="7">
    <location>
        <begin position="7"/>
        <end position="31"/>
    </location>
</feature>
<dbReference type="Pfam" id="PF00130">
    <property type="entry name" value="C1_1"/>
    <property type="match status" value="1"/>
</dbReference>
<evidence type="ECO:0000259" key="8">
    <source>
        <dbReference type="PROSITE" id="PS50081"/>
    </source>
</evidence>
<dbReference type="InterPro" id="IPR002219">
    <property type="entry name" value="PKC_DAG/PE"/>
</dbReference>
<dbReference type="PROSITE" id="PS50081">
    <property type="entry name" value="ZF_DAG_PE_2"/>
    <property type="match status" value="1"/>
</dbReference>
<feature type="compositionally biased region" description="Basic and acidic residues" evidence="6">
    <location>
        <begin position="985"/>
        <end position="997"/>
    </location>
</feature>
<dbReference type="InterPro" id="IPR031468">
    <property type="entry name" value="SMP_LBD"/>
</dbReference>
<proteinExistence type="predicted"/>
<dbReference type="GO" id="GO:0044233">
    <property type="term" value="C:mitochondria-associated endoplasmic reticulum membrane contact site"/>
    <property type="evidence" value="ECO:0007669"/>
    <property type="project" value="InterPro"/>
</dbReference>
<feature type="domain" description="SMP-LTD" evidence="9">
    <location>
        <begin position="68"/>
        <end position="259"/>
    </location>
</feature>
<evidence type="ECO:0000256" key="1">
    <source>
        <dbReference type="ARBA" id="ARBA00004370"/>
    </source>
</evidence>
<comment type="caution">
    <text evidence="10">The sequence shown here is derived from an EMBL/GenBank/DDBJ whole genome shotgun (WGS) entry which is preliminary data.</text>
</comment>
<dbReference type="Proteomes" id="UP000708208">
    <property type="component" value="Unassembled WGS sequence"/>
</dbReference>
<gene>
    <name evidence="10" type="ORF">AFUS01_LOCUS42060</name>
</gene>
<evidence type="ECO:0000256" key="4">
    <source>
        <dbReference type="ARBA" id="ARBA00023121"/>
    </source>
</evidence>
<evidence type="ECO:0000256" key="6">
    <source>
        <dbReference type="SAM" id="MobiDB-lite"/>
    </source>
</evidence>
<dbReference type="GO" id="GO:0006869">
    <property type="term" value="P:lipid transport"/>
    <property type="evidence" value="ECO:0007669"/>
    <property type="project" value="UniProtKB-KW"/>
</dbReference>
<feature type="compositionally biased region" description="Polar residues" evidence="6">
    <location>
        <begin position="806"/>
        <end position="852"/>
    </location>
</feature>
<dbReference type="GO" id="GO:0008289">
    <property type="term" value="F:lipid binding"/>
    <property type="evidence" value="ECO:0007669"/>
    <property type="project" value="UniProtKB-KW"/>
</dbReference>
<dbReference type="PROSITE" id="PS00479">
    <property type="entry name" value="ZF_DAG_PE_1"/>
    <property type="match status" value="1"/>
</dbReference>
<dbReference type="CDD" id="cd20825">
    <property type="entry name" value="C1_PDZD8"/>
    <property type="match status" value="1"/>
</dbReference>
<evidence type="ECO:0000256" key="3">
    <source>
        <dbReference type="ARBA" id="ARBA00023055"/>
    </source>
</evidence>
<evidence type="ECO:0000259" key="9">
    <source>
        <dbReference type="PROSITE" id="PS51847"/>
    </source>
</evidence>
<feature type="region of interest" description="Disordered" evidence="6">
    <location>
        <begin position="803"/>
        <end position="852"/>
    </location>
</feature>
<dbReference type="InterPro" id="IPR039275">
    <property type="entry name" value="PDZD8"/>
</dbReference>
<evidence type="ECO:0000256" key="7">
    <source>
        <dbReference type="SAM" id="Phobius"/>
    </source>
</evidence>
<dbReference type="CDD" id="cd21674">
    <property type="entry name" value="SMP_PDZD8"/>
    <property type="match status" value="1"/>
</dbReference>
<dbReference type="PANTHER" id="PTHR21519">
    <property type="entry name" value="PDZ DOMAIN-CONTAINING PROTEIN 8"/>
    <property type="match status" value="1"/>
</dbReference>